<proteinExistence type="predicted"/>
<dbReference type="OrthoDB" id="6489792at2759"/>
<evidence type="ECO:0000313" key="2">
    <source>
        <dbReference type="Proteomes" id="UP000616769"/>
    </source>
</evidence>
<protein>
    <submittedName>
        <fullName evidence="1">Uncharacterized protein</fullName>
    </submittedName>
</protein>
<dbReference type="Gene3D" id="2.20.20.160">
    <property type="match status" value="1"/>
</dbReference>
<name>A0A132AKM1_SARSC</name>
<dbReference type="VEuPathDB" id="VectorBase:SSCA006029"/>
<dbReference type="EMBL" id="JXLN01017461">
    <property type="protein sequence ID" value="KPM11568.1"/>
    <property type="molecule type" value="Genomic_DNA"/>
</dbReference>
<reference evidence="1 2" key="1">
    <citation type="journal article" date="2015" name="Parasit. Vectors">
        <title>Draft genome of the scabies mite.</title>
        <authorList>
            <person name="Rider S.D.Jr."/>
            <person name="Morgan M.S."/>
            <person name="Arlian L.G."/>
        </authorList>
    </citation>
    <scope>NUCLEOTIDE SEQUENCE [LARGE SCALE GENOMIC DNA]</scope>
    <source>
        <strain evidence="1">Arlian Lab</strain>
    </source>
</reference>
<gene>
    <name evidence="1" type="ORF">QR98_0101410</name>
</gene>
<dbReference type="Proteomes" id="UP000616769">
    <property type="component" value="Unassembled WGS sequence"/>
</dbReference>
<organism evidence="1 2">
    <name type="scientific">Sarcoptes scabiei</name>
    <name type="common">Itch mite</name>
    <name type="synonym">Acarus scabiei</name>
    <dbReference type="NCBI Taxonomy" id="52283"/>
    <lineage>
        <taxon>Eukaryota</taxon>
        <taxon>Metazoa</taxon>
        <taxon>Ecdysozoa</taxon>
        <taxon>Arthropoda</taxon>
        <taxon>Chelicerata</taxon>
        <taxon>Arachnida</taxon>
        <taxon>Acari</taxon>
        <taxon>Acariformes</taxon>
        <taxon>Sarcoptiformes</taxon>
        <taxon>Astigmata</taxon>
        <taxon>Psoroptidia</taxon>
        <taxon>Sarcoptoidea</taxon>
        <taxon>Sarcoptidae</taxon>
        <taxon>Sarcoptinae</taxon>
        <taxon>Sarcoptes</taxon>
    </lineage>
</organism>
<sequence length="60" mass="7038">MKAPQCERKQFCLSITETAEVTIEKRHCRCPPGKYCPKNIQLAYEEIREDKGTIYNMQCI</sequence>
<dbReference type="AlphaFoldDB" id="A0A132AKM1"/>
<evidence type="ECO:0000313" key="1">
    <source>
        <dbReference type="EMBL" id="KPM11568.1"/>
    </source>
</evidence>
<comment type="caution">
    <text evidence="1">The sequence shown here is derived from an EMBL/GenBank/DDBJ whole genome shotgun (WGS) entry which is preliminary data.</text>
</comment>
<accession>A0A132AKM1</accession>